<dbReference type="GO" id="GO:0006260">
    <property type="term" value="P:DNA replication"/>
    <property type="evidence" value="ECO:0007669"/>
    <property type="project" value="UniProtKB-KW"/>
</dbReference>
<evidence type="ECO:0000256" key="16">
    <source>
        <dbReference type="ARBA" id="ARBA00074927"/>
    </source>
</evidence>
<evidence type="ECO:0000256" key="14">
    <source>
        <dbReference type="ARBA" id="ARBA00023242"/>
    </source>
</evidence>
<evidence type="ECO:0000256" key="3">
    <source>
        <dbReference type="ARBA" id="ARBA00012551"/>
    </source>
</evidence>
<dbReference type="GO" id="GO:0003678">
    <property type="term" value="F:DNA helicase activity"/>
    <property type="evidence" value="ECO:0007669"/>
    <property type="project" value="UniProtKB-EC"/>
</dbReference>
<evidence type="ECO:0000256" key="2">
    <source>
        <dbReference type="ARBA" id="ARBA00008010"/>
    </source>
</evidence>
<evidence type="ECO:0000259" key="17">
    <source>
        <dbReference type="Pfam" id="PF14551"/>
    </source>
</evidence>
<evidence type="ECO:0000256" key="9">
    <source>
        <dbReference type="ARBA" id="ARBA00022801"/>
    </source>
</evidence>
<evidence type="ECO:0000256" key="12">
    <source>
        <dbReference type="ARBA" id="ARBA00022840"/>
    </source>
</evidence>
<dbReference type="GO" id="GO:0005524">
    <property type="term" value="F:ATP binding"/>
    <property type="evidence" value="ECO:0007669"/>
    <property type="project" value="UniProtKB-KW"/>
</dbReference>
<dbReference type="PANTHER" id="PTHR11630">
    <property type="entry name" value="DNA REPLICATION LICENSING FACTOR MCM FAMILY MEMBER"/>
    <property type="match status" value="1"/>
</dbReference>
<evidence type="ECO:0000256" key="8">
    <source>
        <dbReference type="ARBA" id="ARBA00022771"/>
    </source>
</evidence>
<keyword evidence="20" id="KW-1185">Reference proteome</keyword>
<evidence type="ECO:0000256" key="15">
    <source>
        <dbReference type="ARBA" id="ARBA00023306"/>
    </source>
</evidence>
<evidence type="ECO:0000313" key="19">
    <source>
        <dbReference type="EMBL" id="CAK9133508.1"/>
    </source>
</evidence>
<name>A0ABC8QLW1_9AQUA</name>
<sequence>MYRVQGTLREWVTRDEVRRFIAKKFKEFLLTYVNPKNEHKDFEYLQQINEMVSVNKCSLEIDYKQFIYIHPNIAIWLADAPQSVLEVMEEVANKADPFKHHDSHWGVVTRRSGVFPQLQQVKYDCNKCGMILGPFFQNSYSEVKVGSCPECQSKGPFTVNIEQTIYRNYQKLTLQESPGIVPAGRLPRHKEVILLNDLIDCARPGEEIVELSPCELAYA</sequence>
<dbReference type="Gene3D" id="3.30.1640.10">
    <property type="entry name" value="mini-chromosome maintenance (MCM) complex, chain A, domain 1"/>
    <property type="match status" value="1"/>
</dbReference>
<evidence type="ECO:0000259" key="18">
    <source>
        <dbReference type="Pfam" id="PF17207"/>
    </source>
</evidence>
<keyword evidence="12" id="KW-0067">ATP-binding</keyword>
<dbReference type="SUPFAM" id="SSF50249">
    <property type="entry name" value="Nucleic acid-binding proteins"/>
    <property type="match status" value="1"/>
</dbReference>
<evidence type="ECO:0000256" key="7">
    <source>
        <dbReference type="ARBA" id="ARBA00022741"/>
    </source>
</evidence>
<dbReference type="Pfam" id="PF14551">
    <property type="entry name" value="MCM_N"/>
    <property type="match status" value="1"/>
</dbReference>
<keyword evidence="8" id="KW-0863">Zinc-finger</keyword>
<dbReference type="Pfam" id="PF17207">
    <property type="entry name" value="MCM_OB"/>
    <property type="match status" value="1"/>
</dbReference>
<evidence type="ECO:0000313" key="20">
    <source>
        <dbReference type="Proteomes" id="UP001642360"/>
    </source>
</evidence>
<proteinExistence type="inferred from homology"/>
<dbReference type="PANTHER" id="PTHR11630:SF44">
    <property type="entry name" value="DNA REPLICATION LICENSING FACTOR MCM2"/>
    <property type="match status" value="1"/>
</dbReference>
<dbReference type="GO" id="GO:0005634">
    <property type="term" value="C:nucleus"/>
    <property type="evidence" value="ECO:0007669"/>
    <property type="project" value="UniProtKB-SubCell"/>
</dbReference>
<dbReference type="EMBL" id="CAUOFW020000042">
    <property type="protein sequence ID" value="CAK9133508.1"/>
    <property type="molecule type" value="Genomic_DNA"/>
</dbReference>
<organism evidence="19 20">
    <name type="scientific">Ilex paraguariensis</name>
    <name type="common">yerba mate</name>
    <dbReference type="NCBI Taxonomy" id="185542"/>
    <lineage>
        <taxon>Eukaryota</taxon>
        <taxon>Viridiplantae</taxon>
        <taxon>Streptophyta</taxon>
        <taxon>Embryophyta</taxon>
        <taxon>Tracheophyta</taxon>
        <taxon>Spermatophyta</taxon>
        <taxon>Magnoliopsida</taxon>
        <taxon>eudicotyledons</taxon>
        <taxon>Gunneridae</taxon>
        <taxon>Pentapetalae</taxon>
        <taxon>asterids</taxon>
        <taxon>campanulids</taxon>
        <taxon>Aquifoliales</taxon>
        <taxon>Aquifoliaceae</taxon>
        <taxon>Ilex</taxon>
    </lineage>
</organism>
<dbReference type="GO" id="GO:0003677">
    <property type="term" value="F:DNA binding"/>
    <property type="evidence" value="ECO:0007669"/>
    <property type="project" value="UniProtKB-KW"/>
</dbReference>
<dbReference type="GO" id="GO:0016787">
    <property type="term" value="F:hydrolase activity"/>
    <property type="evidence" value="ECO:0007669"/>
    <property type="project" value="UniProtKB-KW"/>
</dbReference>
<dbReference type="Gene3D" id="2.20.28.10">
    <property type="match status" value="1"/>
</dbReference>
<keyword evidence="9" id="KW-0378">Hydrolase</keyword>
<evidence type="ECO:0000256" key="4">
    <source>
        <dbReference type="ARBA" id="ARBA00018925"/>
    </source>
</evidence>
<evidence type="ECO:0000256" key="11">
    <source>
        <dbReference type="ARBA" id="ARBA00022833"/>
    </source>
</evidence>
<comment type="caution">
    <text evidence="19">The sequence shown here is derived from an EMBL/GenBank/DDBJ whole genome shotgun (WGS) entry which is preliminary data.</text>
</comment>
<feature type="domain" description="MCM OB" evidence="18">
    <location>
        <begin position="106"/>
        <end position="208"/>
    </location>
</feature>
<dbReference type="Proteomes" id="UP001642360">
    <property type="component" value="Unassembled WGS sequence"/>
</dbReference>
<dbReference type="Gene3D" id="2.40.50.140">
    <property type="entry name" value="Nucleic acid-binding proteins"/>
    <property type="match status" value="1"/>
</dbReference>
<accession>A0ABC8QLW1</accession>
<keyword evidence="5" id="KW-0235">DNA replication</keyword>
<dbReference type="InterPro" id="IPR008045">
    <property type="entry name" value="MCM2"/>
</dbReference>
<evidence type="ECO:0000256" key="5">
    <source>
        <dbReference type="ARBA" id="ARBA00022705"/>
    </source>
</evidence>
<keyword evidence="14" id="KW-0539">Nucleus</keyword>
<evidence type="ECO:0000256" key="6">
    <source>
        <dbReference type="ARBA" id="ARBA00022723"/>
    </source>
</evidence>
<dbReference type="AlphaFoldDB" id="A0ABC8QLW1"/>
<comment type="subcellular location">
    <subcellularLocation>
        <location evidence="1">Nucleus</location>
    </subcellularLocation>
</comment>
<dbReference type="InterPro" id="IPR027925">
    <property type="entry name" value="MCM_N"/>
</dbReference>
<evidence type="ECO:0000256" key="1">
    <source>
        <dbReference type="ARBA" id="ARBA00004123"/>
    </source>
</evidence>
<reference evidence="19 20" key="1">
    <citation type="submission" date="2024-02" db="EMBL/GenBank/DDBJ databases">
        <authorList>
            <person name="Vignale AGUSTIN F."/>
            <person name="Sosa J E."/>
            <person name="Modenutti C."/>
        </authorList>
    </citation>
    <scope>NUCLEOTIDE SEQUENCE [LARGE SCALE GENOMIC DNA]</scope>
</reference>
<keyword evidence="11" id="KW-0862">Zinc</keyword>
<dbReference type="GO" id="GO:0008270">
    <property type="term" value="F:zinc ion binding"/>
    <property type="evidence" value="ECO:0007669"/>
    <property type="project" value="UniProtKB-KW"/>
</dbReference>
<comment type="similarity">
    <text evidence="2">Belongs to the MCM family.</text>
</comment>
<dbReference type="InterPro" id="IPR031327">
    <property type="entry name" value="MCM"/>
</dbReference>
<feature type="domain" description="MCM N-terminal" evidence="17">
    <location>
        <begin position="23"/>
        <end position="94"/>
    </location>
</feature>
<dbReference type="EC" id="3.6.4.12" evidence="3"/>
<evidence type="ECO:0000256" key="13">
    <source>
        <dbReference type="ARBA" id="ARBA00023125"/>
    </source>
</evidence>
<dbReference type="InterPro" id="IPR033762">
    <property type="entry name" value="MCM_OB"/>
</dbReference>
<keyword evidence="10" id="KW-0347">Helicase</keyword>
<evidence type="ECO:0000256" key="10">
    <source>
        <dbReference type="ARBA" id="ARBA00022806"/>
    </source>
</evidence>
<keyword evidence="15" id="KW-0131">Cell cycle</keyword>
<dbReference type="InterPro" id="IPR012340">
    <property type="entry name" value="NA-bd_OB-fold"/>
</dbReference>
<keyword evidence="7" id="KW-0547">Nucleotide-binding</keyword>
<keyword evidence="13" id="KW-0238">DNA-binding</keyword>
<keyword evidence="6" id="KW-0479">Metal-binding</keyword>
<dbReference type="FunFam" id="2.20.28.10:FF:000002">
    <property type="entry name" value="DNA helicase"/>
    <property type="match status" value="1"/>
</dbReference>
<protein>
    <recommendedName>
        <fullName evidence="4">DNA replication licensing factor MCM2</fullName>
        <ecNumber evidence="3">3.6.4.12</ecNumber>
    </recommendedName>
    <alternativeName>
        <fullName evidence="16">DNA replication licensing factor mcm2</fullName>
    </alternativeName>
</protein>
<gene>
    <name evidence="19" type="ORF">ILEXP_LOCUS422</name>
</gene>
<dbReference type="PRINTS" id="PR01658">
    <property type="entry name" value="MCMPROTEIN2"/>
</dbReference>